<evidence type="ECO:0000313" key="3">
    <source>
        <dbReference type="EMBL" id="KAF0045096.1"/>
    </source>
</evidence>
<gene>
    <name evidence="3" type="ORF">F2P81_001625</name>
</gene>
<keyword evidence="2" id="KW-0472">Membrane</keyword>
<evidence type="ECO:0008006" key="5">
    <source>
        <dbReference type="Google" id="ProtNLM"/>
    </source>
</evidence>
<feature type="region of interest" description="Disordered" evidence="1">
    <location>
        <begin position="1"/>
        <end position="50"/>
    </location>
</feature>
<name>A0A6A4TBW1_SCOMX</name>
<keyword evidence="2" id="KW-0812">Transmembrane</keyword>
<evidence type="ECO:0000256" key="1">
    <source>
        <dbReference type="SAM" id="MobiDB-lite"/>
    </source>
</evidence>
<dbReference type="EMBL" id="VEVO01000002">
    <property type="protein sequence ID" value="KAF0045096.1"/>
    <property type="molecule type" value="Genomic_DNA"/>
</dbReference>
<evidence type="ECO:0000313" key="4">
    <source>
        <dbReference type="Proteomes" id="UP000438429"/>
    </source>
</evidence>
<dbReference type="Proteomes" id="UP000438429">
    <property type="component" value="Unassembled WGS sequence"/>
</dbReference>
<accession>A0A6A4TBW1</accession>
<dbReference type="AlphaFoldDB" id="A0A6A4TBW1"/>
<sequence length="84" mass="9440">MVDERSSKTQTCSNSEIKKTGKSTLPSLIPYNTDSFRTGPPKASHKPSMGFSQHNRHPYGLIIPVIFIIIIIGSMMWLSHQLRV</sequence>
<feature type="compositionally biased region" description="Polar residues" evidence="1">
    <location>
        <begin position="22"/>
        <end position="36"/>
    </location>
</feature>
<comment type="caution">
    <text evidence="3">The sequence shown here is derived from an EMBL/GenBank/DDBJ whole genome shotgun (WGS) entry which is preliminary data.</text>
</comment>
<feature type="transmembrane region" description="Helical" evidence="2">
    <location>
        <begin position="59"/>
        <end position="78"/>
    </location>
</feature>
<proteinExistence type="predicted"/>
<protein>
    <recommendedName>
        <fullName evidence="5">Transmembrane protein</fullName>
    </recommendedName>
</protein>
<evidence type="ECO:0000256" key="2">
    <source>
        <dbReference type="SAM" id="Phobius"/>
    </source>
</evidence>
<keyword evidence="2" id="KW-1133">Transmembrane helix</keyword>
<organism evidence="3 4">
    <name type="scientific">Scophthalmus maximus</name>
    <name type="common">Turbot</name>
    <name type="synonym">Psetta maxima</name>
    <dbReference type="NCBI Taxonomy" id="52904"/>
    <lineage>
        <taxon>Eukaryota</taxon>
        <taxon>Metazoa</taxon>
        <taxon>Chordata</taxon>
        <taxon>Craniata</taxon>
        <taxon>Vertebrata</taxon>
        <taxon>Euteleostomi</taxon>
        <taxon>Actinopterygii</taxon>
        <taxon>Neopterygii</taxon>
        <taxon>Teleostei</taxon>
        <taxon>Neoteleostei</taxon>
        <taxon>Acanthomorphata</taxon>
        <taxon>Carangaria</taxon>
        <taxon>Pleuronectiformes</taxon>
        <taxon>Pleuronectoidei</taxon>
        <taxon>Scophthalmidae</taxon>
        <taxon>Scophthalmus</taxon>
    </lineage>
</organism>
<reference evidence="3 4" key="1">
    <citation type="submission" date="2019-06" db="EMBL/GenBank/DDBJ databases">
        <title>Draft genomes of female and male turbot (Scophthalmus maximus).</title>
        <authorList>
            <person name="Xu H."/>
            <person name="Xu X.-W."/>
            <person name="Shao C."/>
            <person name="Chen S."/>
        </authorList>
    </citation>
    <scope>NUCLEOTIDE SEQUENCE [LARGE SCALE GENOMIC DNA]</scope>
    <source>
        <strain evidence="3">Ysfricsl-2016a</strain>
        <tissue evidence="3">Blood</tissue>
    </source>
</reference>